<reference evidence="10" key="1">
    <citation type="thesis" date="2020" institute="ProQuest LLC" country="789 East Eisenhower Parkway, Ann Arbor, MI, USA">
        <title>Comparative Genomics and Chromosome Evolution.</title>
        <authorList>
            <person name="Mudd A.B."/>
        </authorList>
    </citation>
    <scope>NUCLEOTIDE SEQUENCE</scope>
    <source>
        <strain evidence="10">Female2</strain>
        <tissue evidence="10">Blood</tissue>
    </source>
</reference>
<evidence type="ECO:0000256" key="2">
    <source>
        <dbReference type="ARBA" id="ARBA00012925"/>
    </source>
</evidence>
<dbReference type="Gene3D" id="3.10.200.10">
    <property type="entry name" value="Alpha carbonic anhydrase"/>
    <property type="match status" value="1"/>
</dbReference>
<dbReference type="PROSITE" id="PS51144">
    <property type="entry name" value="ALPHA_CA_2"/>
    <property type="match status" value="1"/>
</dbReference>
<dbReference type="EMBL" id="JAACNH010000287">
    <property type="protein sequence ID" value="KAG8431234.1"/>
    <property type="molecule type" value="Genomic_DNA"/>
</dbReference>
<keyword evidence="5" id="KW-0325">Glycoprotein</keyword>
<evidence type="ECO:0000256" key="8">
    <source>
        <dbReference type="SAM" id="MobiDB-lite"/>
    </source>
</evidence>
<dbReference type="Proteomes" id="UP000812440">
    <property type="component" value="Unassembled WGS sequence"/>
</dbReference>
<dbReference type="InterPro" id="IPR036398">
    <property type="entry name" value="CA_dom_sf"/>
</dbReference>
<dbReference type="SUPFAM" id="SSF51069">
    <property type="entry name" value="Carbonic anhydrase"/>
    <property type="match status" value="1"/>
</dbReference>
<dbReference type="GO" id="GO:0005886">
    <property type="term" value="C:plasma membrane"/>
    <property type="evidence" value="ECO:0007669"/>
    <property type="project" value="TreeGrafter"/>
</dbReference>
<evidence type="ECO:0000256" key="1">
    <source>
        <dbReference type="ARBA" id="ARBA00010718"/>
    </source>
</evidence>
<keyword evidence="6 7" id="KW-0456">Lyase</keyword>
<dbReference type="GO" id="GO:0004089">
    <property type="term" value="F:carbonate dehydratase activity"/>
    <property type="evidence" value="ECO:0007669"/>
    <property type="project" value="UniProtKB-UniRule"/>
</dbReference>
<feature type="chain" id="PRO_5035960542" description="Carbonic anhydrase" evidence="7">
    <location>
        <begin position="25"/>
        <end position="309"/>
    </location>
</feature>
<keyword evidence="3 7" id="KW-0479">Metal-binding</keyword>
<feature type="region of interest" description="Disordered" evidence="8">
    <location>
        <begin position="24"/>
        <end position="51"/>
    </location>
</feature>
<gene>
    <name evidence="10" type="ORF">GDO86_019206</name>
</gene>
<keyword evidence="7" id="KW-0732">Signal</keyword>
<organism evidence="10 11">
    <name type="scientific">Hymenochirus boettgeri</name>
    <name type="common">Congo dwarf clawed frog</name>
    <dbReference type="NCBI Taxonomy" id="247094"/>
    <lineage>
        <taxon>Eukaryota</taxon>
        <taxon>Metazoa</taxon>
        <taxon>Chordata</taxon>
        <taxon>Craniata</taxon>
        <taxon>Vertebrata</taxon>
        <taxon>Euteleostomi</taxon>
        <taxon>Amphibia</taxon>
        <taxon>Batrachia</taxon>
        <taxon>Anura</taxon>
        <taxon>Pipoidea</taxon>
        <taxon>Pipidae</taxon>
        <taxon>Pipinae</taxon>
        <taxon>Hymenochirus</taxon>
    </lineage>
</organism>
<dbReference type="PROSITE" id="PS00162">
    <property type="entry name" value="ALPHA_CA_1"/>
    <property type="match status" value="1"/>
</dbReference>
<comment type="caution">
    <text evidence="10">The sequence shown here is derived from an EMBL/GenBank/DDBJ whole genome shotgun (WGS) entry which is preliminary data.</text>
</comment>
<comment type="cofactor">
    <cofactor evidence="7">
        <name>Zn(2+)</name>
        <dbReference type="ChEBI" id="CHEBI:29105"/>
    </cofactor>
</comment>
<keyword evidence="11" id="KW-1185">Reference proteome</keyword>
<name>A0A8T2IJC1_9PIPI</name>
<dbReference type="EC" id="4.2.1.1" evidence="2 7"/>
<evidence type="ECO:0000313" key="10">
    <source>
        <dbReference type="EMBL" id="KAG8431234.1"/>
    </source>
</evidence>
<comment type="catalytic activity">
    <reaction evidence="7">
        <text>hydrogencarbonate + H(+) = CO2 + H2O</text>
        <dbReference type="Rhea" id="RHEA:10748"/>
        <dbReference type="ChEBI" id="CHEBI:15377"/>
        <dbReference type="ChEBI" id="CHEBI:15378"/>
        <dbReference type="ChEBI" id="CHEBI:16526"/>
        <dbReference type="ChEBI" id="CHEBI:17544"/>
        <dbReference type="EC" id="4.2.1.1"/>
    </reaction>
</comment>
<dbReference type="InterPro" id="IPR023561">
    <property type="entry name" value="Carbonic_anhydrase_a-class"/>
</dbReference>
<dbReference type="InterPro" id="IPR018338">
    <property type="entry name" value="Carbonic_anhydrase_a-class_CS"/>
</dbReference>
<sequence>MAMGFRTLCLLLMGVCILALGANGEEEEEEEDEGHQDAHPPGPGPSHWNYQDVNEWHSHFPHCGGPEQSPINIVTDSTTYDSSLKPMVLSGYDVSHDKMLMLKNNGHTVVLDLPDSLLITGGLGQTYRAAQLHFHWGSNSEPGSEHAVNGQRFPGEMHVVHYSAEYNNVDEASTQPGGLAVLSVFIQEGEEENPGFQHLLSYLENITEAGESTEIPGFDIHGLLPQRLDRYYRYNGSLTTPPCYQTVNWTLFNQTVSLSPEQVEILEDTVHSDHDHIMKMNFRDRQSLNGRVVLRSFKPPVGGRRLSGA</sequence>
<feature type="domain" description="Alpha-carbonic anhydrase" evidence="9">
    <location>
        <begin position="46"/>
        <end position="297"/>
    </location>
</feature>
<evidence type="ECO:0000259" key="9">
    <source>
        <dbReference type="PROSITE" id="PS51144"/>
    </source>
</evidence>
<evidence type="ECO:0000256" key="7">
    <source>
        <dbReference type="RuleBase" id="RU367011"/>
    </source>
</evidence>
<dbReference type="FunFam" id="3.10.200.10:FF:000003">
    <property type="entry name" value="Carbonic anhydrase 12"/>
    <property type="match status" value="1"/>
</dbReference>
<evidence type="ECO:0000256" key="6">
    <source>
        <dbReference type="ARBA" id="ARBA00023239"/>
    </source>
</evidence>
<dbReference type="PANTHER" id="PTHR18952">
    <property type="entry name" value="CARBONIC ANHYDRASE"/>
    <property type="match status" value="1"/>
</dbReference>
<feature type="signal peptide" evidence="7">
    <location>
        <begin position="1"/>
        <end position="24"/>
    </location>
</feature>
<dbReference type="InterPro" id="IPR001148">
    <property type="entry name" value="CA_dom"/>
</dbReference>
<feature type="non-terminal residue" evidence="10">
    <location>
        <position position="1"/>
    </location>
</feature>
<evidence type="ECO:0000256" key="5">
    <source>
        <dbReference type="ARBA" id="ARBA00023180"/>
    </source>
</evidence>
<evidence type="ECO:0000256" key="4">
    <source>
        <dbReference type="ARBA" id="ARBA00022833"/>
    </source>
</evidence>
<evidence type="ECO:0000313" key="11">
    <source>
        <dbReference type="Proteomes" id="UP000812440"/>
    </source>
</evidence>
<keyword evidence="4 7" id="KW-0862">Zinc</keyword>
<accession>A0A8T2IJC1</accession>
<dbReference type="AlphaFoldDB" id="A0A8T2IJC1"/>
<proteinExistence type="inferred from homology"/>
<evidence type="ECO:0000256" key="3">
    <source>
        <dbReference type="ARBA" id="ARBA00022723"/>
    </source>
</evidence>
<comment type="function">
    <text evidence="7">Reversible hydration of carbon dioxide.</text>
</comment>
<feature type="compositionally biased region" description="Acidic residues" evidence="8">
    <location>
        <begin position="24"/>
        <end position="34"/>
    </location>
</feature>
<protein>
    <recommendedName>
        <fullName evidence="2 7">Carbonic anhydrase</fullName>
        <ecNumber evidence="2 7">4.2.1.1</ecNumber>
    </recommendedName>
</protein>
<dbReference type="PANTHER" id="PTHR18952:SF18">
    <property type="entry name" value="CARBONIC ANHYDRASE 9"/>
    <property type="match status" value="1"/>
</dbReference>
<dbReference type="SMART" id="SM01057">
    <property type="entry name" value="Carb_anhydrase"/>
    <property type="match status" value="1"/>
</dbReference>
<dbReference type="OrthoDB" id="429145at2759"/>
<comment type="similarity">
    <text evidence="1 7">Belongs to the alpha-carbonic anhydrase family.</text>
</comment>
<dbReference type="GO" id="GO:0008270">
    <property type="term" value="F:zinc ion binding"/>
    <property type="evidence" value="ECO:0007669"/>
    <property type="project" value="UniProtKB-UniRule"/>
</dbReference>
<dbReference type="Pfam" id="PF00194">
    <property type="entry name" value="Carb_anhydrase"/>
    <property type="match status" value="1"/>
</dbReference>